<gene>
    <name evidence="2" type="ORF">C8035_v000642</name>
</gene>
<feature type="compositionally biased region" description="Low complexity" evidence="1">
    <location>
        <begin position="62"/>
        <end position="73"/>
    </location>
</feature>
<dbReference type="AlphaFoldDB" id="A0A4R8Q695"/>
<feature type="region of interest" description="Disordered" evidence="1">
    <location>
        <begin position="51"/>
        <end position="73"/>
    </location>
</feature>
<comment type="caution">
    <text evidence="2">The sequence shown here is derived from an EMBL/GenBank/DDBJ whole genome shotgun (WGS) entry which is preliminary data.</text>
</comment>
<proteinExistence type="predicted"/>
<evidence type="ECO:0000313" key="3">
    <source>
        <dbReference type="Proteomes" id="UP000295083"/>
    </source>
</evidence>
<evidence type="ECO:0000313" key="2">
    <source>
        <dbReference type="EMBL" id="TDZ34037.1"/>
    </source>
</evidence>
<sequence>MCYQIVELYSACRGLYYQHPIDRCAAYDRSDHLVHKRAILVGYACREHETDTRATVNPSATDGNRSLSGSSGRLNDVSFAERGVSPHISSDPGPSTEAGISPSVAADEVEPIHGVDVHFESPGKSGLLTESLGQKISKKSCDFGQWSVTNRPLADWYSDHPTIEYVDPDHSNDLELALDASQLVFIDQVSFAGKINSLRQVVDDILANTSLQEPKALLTDHLERFSIREYQTFLRLHTRMRLAVARVTLQLLEKLSLHIAQPTQSLSILRYDAAVAALNKTFGFLREQLRSVVSTKQDQTHHLQGGQIVKWRCVSPHHLLRVSRSQLTLYVSRFVAST</sequence>
<protein>
    <submittedName>
        <fullName evidence="2">Uncharacterized protein</fullName>
    </submittedName>
</protein>
<dbReference type="Proteomes" id="UP000295083">
    <property type="component" value="Unassembled WGS sequence"/>
</dbReference>
<keyword evidence="3" id="KW-1185">Reference proteome</keyword>
<name>A0A4R8Q695_9PEZI</name>
<evidence type="ECO:0000256" key="1">
    <source>
        <dbReference type="SAM" id="MobiDB-lite"/>
    </source>
</evidence>
<reference evidence="2 3" key="1">
    <citation type="submission" date="2018-11" db="EMBL/GenBank/DDBJ databases">
        <title>Genome sequence and assembly of Colletotrichum spinosum.</title>
        <authorList>
            <person name="Gan P."/>
            <person name="Shirasu K."/>
        </authorList>
    </citation>
    <scope>NUCLEOTIDE SEQUENCE [LARGE SCALE GENOMIC DNA]</scope>
    <source>
        <strain evidence="2 3">CBS 515.97</strain>
    </source>
</reference>
<dbReference type="EMBL" id="QAPG01000057">
    <property type="protein sequence ID" value="TDZ34037.1"/>
    <property type="molecule type" value="Genomic_DNA"/>
</dbReference>
<organism evidence="2 3">
    <name type="scientific">Colletotrichum spinosum</name>
    <dbReference type="NCBI Taxonomy" id="1347390"/>
    <lineage>
        <taxon>Eukaryota</taxon>
        <taxon>Fungi</taxon>
        <taxon>Dikarya</taxon>
        <taxon>Ascomycota</taxon>
        <taxon>Pezizomycotina</taxon>
        <taxon>Sordariomycetes</taxon>
        <taxon>Hypocreomycetidae</taxon>
        <taxon>Glomerellales</taxon>
        <taxon>Glomerellaceae</taxon>
        <taxon>Colletotrichum</taxon>
        <taxon>Colletotrichum orbiculare species complex</taxon>
    </lineage>
</organism>
<accession>A0A4R8Q695</accession>